<dbReference type="Gene3D" id="3.40.50.620">
    <property type="entry name" value="HUPs"/>
    <property type="match status" value="1"/>
</dbReference>
<evidence type="ECO:0000313" key="5">
    <source>
        <dbReference type="Proteomes" id="UP000653045"/>
    </source>
</evidence>
<name>A0ABS0ZL17_9STRE</name>
<dbReference type="Proteomes" id="UP000653045">
    <property type="component" value="Unassembled WGS sequence"/>
</dbReference>
<dbReference type="InterPro" id="IPR006015">
    <property type="entry name" value="Universal_stress_UspA"/>
</dbReference>
<dbReference type="PIRSF" id="PIRSF006276">
    <property type="entry name" value="UspA"/>
    <property type="match status" value="1"/>
</dbReference>
<comment type="subcellular location">
    <subcellularLocation>
        <location evidence="2">Cytoplasm</location>
    </subcellularLocation>
</comment>
<gene>
    <name evidence="4" type="ORF">JHK62_07005</name>
</gene>
<dbReference type="PRINTS" id="PR01438">
    <property type="entry name" value="UNVRSLSTRESS"/>
</dbReference>
<dbReference type="CDD" id="cd00293">
    <property type="entry name" value="USP-like"/>
    <property type="match status" value="1"/>
</dbReference>
<evidence type="ECO:0000259" key="3">
    <source>
        <dbReference type="Pfam" id="PF00582"/>
    </source>
</evidence>
<dbReference type="PANTHER" id="PTHR46268">
    <property type="entry name" value="STRESS RESPONSE PROTEIN NHAX"/>
    <property type="match status" value="1"/>
</dbReference>
<evidence type="ECO:0000313" key="4">
    <source>
        <dbReference type="EMBL" id="MBJ8326418.1"/>
    </source>
</evidence>
<keyword evidence="2" id="KW-0963">Cytoplasm</keyword>
<reference evidence="4 5" key="1">
    <citation type="journal article" date="2021" name="Int. J. Syst. Evol. Microbiol.">
        <title>Streptococcus vicugnae sp. nov., isolated from faeces of alpacas (Vicugna pacos) and cattle (Bos taurus), Streptococcus zalophi sp. nov., and Streptococcus pacificus sp. nov., isolated from respiratory tract of California sea lions (Zalophus californianus).</title>
        <authorList>
            <person name="Volokhov D.V."/>
            <person name="Zagorodnyaya T.A."/>
            <person name="Shen Z."/>
            <person name="Blom J."/>
            <person name="Furtak V.A."/>
            <person name="Eisenberg T."/>
            <person name="Fan P."/>
            <person name="Jeong K.C."/>
            <person name="Gao Y."/>
            <person name="Zhang S."/>
            <person name="Amselle M."/>
        </authorList>
    </citation>
    <scope>NUCLEOTIDE SEQUENCE [LARGE SCALE GENOMIC DNA]</scope>
    <source>
        <strain evidence="4 5">CSL7591</strain>
    </source>
</reference>
<dbReference type="Pfam" id="PF00582">
    <property type="entry name" value="Usp"/>
    <property type="match status" value="1"/>
</dbReference>
<dbReference type="InterPro" id="IPR014729">
    <property type="entry name" value="Rossmann-like_a/b/a_fold"/>
</dbReference>
<evidence type="ECO:0000256" key="2">
    <source>
        <dbReference type="PIRNR" id="PIRNR006276"/>
    </source>
</evidence>
<comment type="caution">
    <text evidence="4">The sequence shown here is derived from an EMBL/GenBank/DDBJ whole genome shotgun (WGS) entry which is preliminary data.</text>
</comment>
<organism evidence="4 5">
    <name type="scientific">Streptococcus pacificus</name>
    <dbReference type="NCBI Taxonomy" id="2740577"/>
    <lineage>
        <taxon>Bacteria</taxon>
        <taxon>Bacillati</taxon>
        <taxon>Bacillota</taxon>
        <taxon>Bacilli</taxon>
        <taxon>Lactobacillales</taxon>
        <taxon>Streptococcaceae</taxon>
        <taxon>Streptococcus</taxon>
    </lineage>
</organism>
<keyword evidence="5" id="KW-1185">Reference proteome</keyword>
<sequence>MTYQYKSILVGIDGSPQAEIALKKGIQIAINDKAELILAHVIDTRATQSVATLDGFVFEQLENEANRILEKYKKMAQEKGLDKVKTVIEFGNPKTLLATEIPEKEKVDLIMLGATGLSAFERLLIGSSSEYIMRHAPVDILIVRK</sequence>
<feature type="domain" description="UspA" evidence="3">
    <location>
        <begin position="5"/>
        <end position="144"/>
    </location>
</feature>
<dbReference type="EMBL" id="JAENBO010000006">
    <property type="protein sequence ID" value="MBJ8326418.1"/>
    <property type="molecule type" value="Genomic_DNA"/>
</dbReference>
<dbReference type="SUPFAM" id="SSF52402">
    <property type="entry name" value="Adenine nucleotide alpha hydrolases-like"/>
    <property type="match status" value="1"/>
</dbReference>
<evidence type="ECO:0000256" key="1">
    <source>
        <dbReference type="ARBA" id="ARBA00008791"/>
    </source>
</evidence>
<accession>A0ABS0ZL17</accession>
<protein>
    <recommendedName>
        <fullName evidence="2">Universal stress protein</fullName>
    </recommendedName>
</protein>
<dbReference type="PANTHER" id="PTHR46268:SF6">
    <property type="entry name" value="UNIVERSAL STRESS PROTEIN UP12"/>
    <property type="match status" value="1"/>
</dbReference>
<dbReference type="InterPro" id="IPR006016">
    <property type="entry name" value="UspA"/>
</dbReference>
<comment type="similarity">
    <text evidence="1 2">Belongs to the universal stress protein A family.</text>
</comment>
<proteinExistence type="inferred from homology"/>
<dbReference type="RefSeq" id="WP_199576055.1">
    <property type="nucleotide sequence ID" value="NZ_JAENBO010000006.1"/>
</dbReference>